<dbReference type="EMBL" id="JAWNGG020000159">
    <property type="protein sequence ID" value="KAK9298970.1"/>
    <property type="molecule type" value="Genomic_DNA"/>
</dbReference>
<evidence type="ECO:0000313" key="3">
    <source>
        <dbReference type="Proteomes" id="UP001432146"/>
    </source>
</evidence>
<keyword evidence="1" id="KW-0472">Membrane</keyword>
<protein>
    <submittedName>
        <fullName evidence="2">Uncharacterized protein</fullName>
    </submittedName>
</protein>
<keyword evidence="1" id="KW-0812">Transmembrane</keyword>
<keyword evidence="1" id="KW-1133">Transmembrane helix</keyword>
<organism evidence="2 3">
    <name type="scientific">Tetragonisca angustula</name>
    <dbReference type="NCBI Taxonomy" id="166442"/>
    <lineage>
        <taxon>Eukaryota</taxon>
        <taxon>Metazoa</taxon>
        <taxon>Ecdysozoa</taxon>
        <taxon>Arthropoda</taxon>
        <taxon>Hexapoda</taxon>
        <taxon>Insecta</taxon>
        <taxon>Pterygota</taxon>
        <taxon>Neoptera</taxon>
        <taxon>Endopterygota</taxon>
        <taxon>Hymenoptera</taxon>
        <taxon>Apocrita</taxon>
        <taxon>Aculeata</taxon>
        <taxon>Apoidea</taxon>
        <taxon>Anthophila</taxon>
        <taxon>Apidae</taxon>
        <taxon>Tetragonisca</taxon>
    </lineage>
</organism>
<accession>A0AAW0ZMR4</accession>
<evidence type="ECO:0000256" key="1">
    <source>
        <dbReference type="SAM" id="Phobius"/>
    </source>
</evidence>
<name>A0AAW0ZMR4_9HYME</name>
<comment type="caution">
    <text evidence="2">The sequence shown here is derived from an EMBL/GenBank/DDBJ whole genome shotgun (WGS) entry which is preliminary data.</text>
</comment>
<dbReference type="Proteomes" id="UP001432146">
    <property type="component" value="Unassembled WGS sequence"/>
</dbReference>
<dbReference type="AlphaFoldDB" id="A0AAW0ZMR4"/>
<proteinExistence type="predicted"/>
<keyword evidence="3" id="KW-1185">Reference proteome</keyword>
<reference evidence="2 3" key="1">
    <citation type="submission" date="2024-05" db="EMBL/GenBank/DDBJ databases">
        <title>The nuclear and mitochondrial genome assemblies of Tetragonisca angustula (Apidae: Meliponini), a tiny yet remarkable pollinator in the Neotropics.</title>
        <authorList>
            <person name="Ferrari R."/>
            <person name="Ricardo P.C."/>
            <person name="Dias F.C."/>
            <person name="Araujo N.S."/>
            <person name="Soares D.O."/>
            <person name="Zhou Q.-S."/>
            <person name="Zhu C.-D."/>
            <person name="Coutinho L."/>
            <person name="Airas M.C."/>
            <person name="Batista T.M."/>
        </authorList>
    </citation>
    <scope>NUCLEOTIDE SEQUENCE [LARGE SCALE GENOMIC DNA]</scope>
    <source>
        <strain evidence="2">ASF017062</strain>
        <tissue evidence="2">Abdomen</tissue>
    </source>
</reference>
<sequence>MLFQENIEKRLYLLVHKHTKHDTRFIGIKISTTCITLYALVTSPKVTLICYTLFEITNDKTANINVDDFVPFWKVVLSFFFLQLLLTKRFSISGFVHYTQRDRLINLSPA</sequence>
<evidence type="ECO:0000313" key="2">
    <source>
        <dbReference type="EMBL" id="KAK9298970.1"/>
    </source>
</evidence>
<feature type="transmembrane region" description="Helical" evidence="1">
    <location>
        <begin position="34"/>
        <end position="54"/>
    </location>
</feature>
<gene>
    <name evidence="2" type="ORF">QLX08_007884</name>
</gene>
<feature type="transmembrane region" description="Helical" evidence="1">
    <location>
        <begin position="69"/>
        <end position="86"/>
    </location>
</feature>